<accession>A0A2H3DI34</accession>
<evidence type="ECO:0000256" key="1">
    <source>
        <dbReference type="SAM" id="MobiDB-lite"/>
    </source>
</evidence>
<name>A0A2H3DI34_ARMGA</name>
<dbReference type="InterPro" id="IPR001650">
    <property type="entry name" value="Helicase_C-like"/>
</dbReference>
<sequence length="340" mass="39349">MENYDCFLADPPAHQKKVLLFFNNRNLGRGVTTYLNNKLPEDQRFKGLVKHYDSIMSKEYLEKVHSDFAQEGGTCKILCATSAEAVGIDFPDVDIVGYMDIPQDECDDLQRGGRVIRRPGKYGLYVIFYEPWVLEIDIKEFDNPDMDHNDPDRPQGPLRPTSNKRERAVLSAIRLIQKHGPKCIREFKGTYLQDNAPDALHYSGPFCCDRHNDGFTLQDFLPGPIYNPQPSEASSKRKPYREKYRLPKAHRIILQQRLEDWRRTEHEADALKSVRPRYFILSDSHIVTLAKTHAELVSSSAGIIALLEETEEWGNEWATKIHHLIQEFDRVHNTVKRTKK</sequence>
<feature type="domain" description="Helicase C-terminal" evidence="2">
    <location>
        <begin position="3"/>
        <end position="158"/>
    </location>
</feature>
<dbReference type="Proteomes" id="UP000217790">
    <property type="component" value="Unassembled WGS sequence"/>
</dbReference>
<dbReference type="Pfam" id="PF00271">
    <property type="entry name" value="Helicase_C"/>
    <property type="match status" value="1"/>
</dbReference>
<dbReference type="SMART" id="SM00490">
    <property type="entry name" value="HELICc"/>
    <property type="match status" value="1"/>
</dbReference>
<dbReference type="PROSITE" id="PS51194">
    <property type="entry name" value="HELICASE_CTER"/>
    <property type="match status" value="1"/>
</dbReference>
<proteinExistence type="predicted"/>
<dbReference type="InParanoid" id="A0A2H3DI34"/>
<feature type="compositionally biased region" description="Basic and acidic residues" evidence="1">
    <location>
        <begin position="144"/>
        <end position="153"/>
    </location>
</feature>
<dbReference type="AlphaFoldDB" id="A0A2H3DI34"/>
<organism evidence="3 4">
    <name type="scientific">Armillaria gallica</name>
    <name type="common">Bulbous honey fungus</name>
    <name type="synonym">Armillaria bulbosa</name>
    <dbReference type="NCBI Taxonomy" id="47427"/>
    <lineage>
        <taxon>Eukaryota</taxon>
        <taxon>Fungi</taxon>
        <taxon>Dikarya</taxon>
        <taxon>Basidiomycota</taxon>
        <taxon>Agaricomycotina</taxon>
        <taxon>Agaricomycetes</taxon>
        <taxon>Agaricomycetidae</taxon>
        <taxon>Agaricales</taxon>
        <taxon>Marasmiineae</taxon>
        <taxon>Physalacriaceae</taxon>
        <taxon>Armillaria</taxon>
    </lineage>
</organism>
<dbReference type="SUPFAM" id="SSF52540">
    <property type="entry name" value="P-loop containing nucleoside triphosphate hydrolases"/>
    <property type="match status" value="1"/>
</dbReference>
<dbReference type="OrthoDB" id="5952536at2759"/>
<gene>
    <name evidence="3" type="ORF">ARMGADRAFT_1085248</name>
</gene>
<dbReference type="InterPro" id="IPR027417">
    <property type="entry name" value="P-loop_NTPase"/>
</dbReference>
<keyword evidence="4" id="KW-1185">Reference proteome</keyword>
<evidence type="ECO:0000313" key="4">
    <source>
        <dbReference type="Proteomes" id="UP000217790"/>
    </source>
</evidence>
<dbReference type="EMBL" id="KZ293676">
    <property type="protein sequence ID" value="PBK87913.1"/>
    <property type="molecule type" value="Genomic_DNA"/>
</dbReference>
<feature type="region of interest" description="Disordered" evidence="1">
    <location>
        <begin position="144"/>
        <end position="164"/>
    </location>
</feature>
<protein>
    <recommendedName>
        <fullName evidence="2">Helicase C-terminal domain-containing protein</fullName>
    </recommendedName>
</protein>
<evidence type="ECO:0000259" key="2">
    <source>
        <dbReference type="PROSITE" id="PS51194"/>
    </source>
</evidence>
<evidence type="ECO:0000313" key="3">
    <source>
        <dbReference type="EMBL" id="PBK87913.1"/>
    </source>
</evidence>
<reference evidence="4" key="1">
    <citation type="journal article" date="2017" name="Nat. Ecol. Evol.">
        <title>Genome expansion and lineage-specific genetic innovations in the forest pathogenic fungi Armillaria.</title>
        <authorList>
            <person name="Sipos G."/>
            <person name="Prasanna A.N."/>
            <person name="Walter M.C."/>
            <person name="O'Connor E."/>
            <person name="Balint B."/>
            <person name="Krizsan K."/>
            <person name="Kiss B."/>
            <person name="Hess J."/>
            <person name="Varga T."/>
            <person name="Slot J."/>
            <person name="Riley R."/>
            <person name="Boka B."/>
            <person name="Rigling D."/>
            <person name="Barry K."/>
            <person name="Lee J."/>
            <person name="Mihaltcheva S."/>
            <person name="LaButti K."/>
            <person name="Lipzen A."/>
            <person name="Waldron R."/>
            <person name="Moloney N.M."/>
            <person name="Sperisen C."/>
            <person name="Kredics L."/>
            <person name="Vagvoelgyi C."/>
            <person name="Patrignani A."/>
            <person name="Fitzpatrick D."/>
            <person name="Nagy I."/>
            <person name="Doyle S."/>
            <person name="Anderson J.B."/>
            <person name="Grigoriev I.V."/>
            <person name="Gueldener U."/>
            <person name="Muensterkoetter M."/>
            <person name="Nagy L.G."/>
        </authorList>
    </citation>
    <scope>NUCLEOTIDE SEQUENCE [LARGE SCALE GENOMIC DNA]</scope>
    <source>
        <strain evidence="4">Ar21-2</strain>
    </source>
</reference>
<dbReference type="Gene3D" id="3.40.50.300">
    <property type="entry name" value="P-loop containing nucleotide triphosphate hydrolases"/>
    <property type="match status" value="1"/>
</dbReference>